<proteinExistence type="predicted"/>
<keyword evidence="1" id="KW-0732">Signal</keyword>
<protein>
    <recommendedName>
        <fullName evidence="4">DUF2490 domain-containing protein</fullName>
    </recommendedName>
</protein>
<dbReference type="EMBL" id="BAABEZ010000002">
    <property type="protein sequence ID" value="GAA4450118.1"/>
    <property type="molecule type" value="Genomic_DNA"/>
</dbReference>
<name>A0ABP8MGC8_9BACT</name>
<gene>
    <name evidence="2" type="ORF">GCM10023092_05510</name>
</gene>
<comment type="caution">
    <text evidence="2">The sequence shown here is derived from an EMBL/GenBank/DDBJ whole genome shotgun (WGS) entry which is preliminary data.</text>
</comment>
<feature type="chain" id="PRO_5045471787" description="DUF2490 domain-containing protein" evidence="1">
    <location>
        <begin position="22"/>
        <end position="271"/>
    </location>
</feature>
<evidence type="ECO:0000256" key="1">
    <source>
        <dbReference type="SAM" id="SignalP"/>
    </source>
</evidence>
<accession>A0ABP8MGC8</accession>
<keyword evidence="3" id="KW-1185">Reference proteome</keyword>
<feature type="signal peptide" evidence="1">
    <location>
        <begin position="1"/>
        <end position="21"/>
    </location>
</feature>
<reference evidence="3" key="1">
    <citation type="journal article" date="2019" name="Int. J. Syst. Evol. Microbiol.">
        <title>The Global Catalogue of Microorganisms (GCM) 10K type strain sequencing project: providing services to taxonomists for standard genome sequencing and annotation.</title>
        <authorList>
            <consortium name="The Broad Institute Genomics Platform"/>
            <consortium name="The Broad Institute Genome Sequencing Center for Infectious Disease"/>
            <person name="Wu L."/>
            <person name="Ma J."/>
        </authorList>
    </citation>
    <scope>NUCLEOTIDE SEQUENCE [LARGE SCALE GENOMIC DNA]</scope>
    <source>
        <strain evidence="3">JCM 31921</strain>
    </source>
</reference>
<dbReference type="Proteomes" id="UP001501410">
    <property type="component" value="Unassembled WGS sequence"/>
</dbReference>
<organism evidence="2 3">
    <name type="scientific">Rurimicrobium arvi</name>
    <dbReference type="NCBI Taxonomy" id="2049916"/>
    <lineage>
        <taxon>Bacteria</taxon>
        <taxon>Pseudomonadati</taxon>
        <taxon>Bacteroidota</taxon>
        <taxon>Chitinophagia</taxon>
        <taxon>Chitinophagales</taxon>
        <taxon>Chitinophagaceae</taxon>
        <taxon>Rurimicrobium</taxon>
    </lineage>
</organism>
<dbReference type="RefSeq" id="WP_344822448.1">
    <property type="nucleotide sequence ID" value="NZ_BAABEZ010000002.1"/>
</dbReference>
<evidence type="ECO:0000313" key="3">
    <source>
        <dbReference type="Proteomes" id="UP001501410"/>
    </source>
</evidence>
<evidence type="ECO:0000313" key="2">
    <source>
        <dbReference type="EMBL" id="GAA4450118.1"/>
    </source>
</evidence>
<evidence type="ECO:0008006" key="4">
    <source>
        <dbReference type="Google" id="ProtNLM"/>
    </source>
</evidence>
<sequence length="271" mass="31007">MRWNRWSVAGLLLLAAPRAQAQELFVFSEPASNMPAHSLGLRASNWLMDERNSATINYHLIPELMWGVNKKFMIHTEAFLSNRDKDFSAEGAGLYAKYRFYSKDEVHRHFRMAVFGRLSSNNGDIHQEEIETNGHNTGYELGGIATGLLHKQAISLTVSYERALDNFKGHEFPVFQADRAINYSLSTGRLILPKHYNSYRQTNLNLMVEAIGQWHPQTGKSFADLTASVQLIFNSQTRLDIAYKKELYSNMLRTAPDGWLLRVEHLLFNVL</sequence>